<proteinExistence type="predicted"/>
<name>A0ABR8XXG2_9BACL</name>
<comment type="caution">
    <text evidence="1">The sequence shown here is derived from an EMBL/GenBank/DDBJ whole genome shotgun (WGS) entry which is preliminary data.</text>
</comment>
<gene>
    <name evidence="1" type="ORF">H9635_07760</name>
</gene>
<organism evidence="1 2">
    <name type="scientific">Solibacillus faecavium</name>
    <dbReference type="NCBI Taxonomy" id="2762221"/>
    <lineage>
        <taxon>Bacteria</taxon>
        <taxon>Bacillati</taxon>
        <taxon>Bacillota</taxon>
        <taxon>Bacilli</taxon>
        <taxon>Bacillales</taxon>
        <taxon>Caryophanaceae</taxon>
        <taxon>Solibacillus</taxon>
    </lineage>
</organism>
<keyword evidence="2" id="KW-1185">Reference proteome</keyword>
<accession>A0ABR8XXG2</accession>
<sequence>MSFLQSKSKKDYIDFKEFIAEFTVNSIPQDAEQYIRIIHKNLFNIHFFKYSIKIDDVYLKETISDLLSFAFLSRLGTHKAAMVVLRSSIENFIRYIVNSYLNREELIQSTLVLPLFEESKKYFDSHSIVINHIDKLYSNYSFLCSYSHSALVDFQEQNLVFSDLLVFNTTEIKKSSRECEKTVNSMLTILYYFYYIIDKKNSSIILSDYRSEFVELIPSEILEILTPPL</sequence>
<dbReference type="EMBL" id="JACSPZ010000003">
    <property type="protein sequence ID" value="MBD8036634.1"/>
    <property type="molecule type" value="Genomic_DNA"/>
</dbReference>
<dbReference type="RefSeq" id="WP_191699621.1">
    <property type="nucleotide sequence ID" value="NZ_JACSPZ010000003.1"/>
</dbReference>
<protein>
    <submittedName>
        <fullName evidence="1">Uncharacterized protein</fullName>
    </submittedName>
</protein>
<evidence type="ECO:0000313" key="2">
    <source>
        <dbReference type="Proteomes" id="UP000619101"/>
    </source>
</evidence>
<reference evidence="1 2" key="1">
    <citation type="submission" date="2020-08" db="EMBL/GenBank/DDBJ databases">
        <title>A Genomic Blueprint of the Chicken Gut Microbiome.</title>
        <authorList>
            <person name="Gilroy R."/>
            <person name="Ravi A."/>
            <person name="Getino M."/>
            <person name="Pursley I."/>
            <person name="Horton D.L."/>
            <person name="Alikhan N.-F."/>
            <person name="Baker D."/>
            <person name="Gharbi K."/>
            <person name="Hall N."/>
            <person name="Watson M."/>
            <person name="Adriaenssens E.M."/>
            <person name="Foster-Nyarko E."/>
            <person name="Jarju S."/>
            <person name="Secka A."/>
            <person name="Antonio M."/>
            <person name="Oren A."/>
            <person name="Chaudhuri R."/>
            <person name="La Ragione R.M."/>
            <person name="Hildebrand F."/>
            <person name="Pallen M.J."/>
        </authorList>
    </citation>
    <scope>NUCLEOTIDE SEQUENCE [LARGE SCALE GENOMIC DNA]</scope>
    <source>
        <strain evidence="1 2">A46</strain>
    </source>
</reference>
<dbReference type="Proteomes" id="UP000619101">
    <property type="component" value="Unassembled WGS sequence"/>
</dbReference>
<evidence type="ECO:0000313" key="1">
    <source>
        <dbReference type="EMBL" id="MBD8036634.1"/>
    </source>
</evidence>